<keyword evidence="8 9" id="KW-0482">Metalloprotease</keyword>
<dbReference type="AlphaFoldDB" id="M1E544"/>
<comment type="similarity">
    <text evidence="2 9">Belongs to the peptidase M18 family.</text>
</comment>
<keyword evidence="12" id="KW-1185">Reference proteome</keyword>
<dbReference type="KEGG" id="tnr:Thena_1177"/>
<evidence type="ECO:0000256" key="2">
    <source>
        <dbReference type="ARBA" id="ARBA00008290"/>
    </source>
</evidence>
<evidence type="ECO:0000256" key="10">
    <source>
        <dbReference type="RuleBase" id="RU004387"/>
    </source>
</evidence>
<dbReference type="GO" id="GO:0006508">
    <property type="term" value="P:proteolysis"/>
    <property type="evidence" value="ECO:0007669"/>
    <property type="project" value="UniProtKB-KW"/>
</dbReference>
<keyword evidence="7 9" id="KW-0862">Zinc</keyword>
<organism evidence="11 12">
    <name type="scientific">Thermodesulfobium narugense DSM 14796</name>
    <dbReference type="NCBI Taxonomy" id="747365"/>
    <lineage>
        <taxon>Bacteria</taxon>
        <taxon>Pseudomonadati</taxon>
        <taxon>Thermodesulfobiota</taxon>
        <taxon>Thermodesulfobiia</taxon>
        <taxon>Thermodesulfobiales</taxon>
        <taxon>Thermodesulfobiaceae</taxon>
        <taxon>Thermodesulfobium</taxon>
    </lineage>
</organism>
<evidence type="ECO:0000256" key="6">
    <source>
        <dbReference type="ARBA" id="ARBA00022801"/>
    </source>
</evidence>
<accession>M1E544</accession>
<evidence type="ECO:0000256" key="8">
    <source>
        <dbReference type="ARBA" id="ARBA00023049"/>
    </source>
</evidence>
<evidence type="ECO:0000313" key="12">
    <source>
        <dbReference type="Proteomes" id="UP000011765"/>
    </source>
</evidence>
<keyword evidence="4 9" id="KW-0645">Protease</keyword>
<dbReference type="Gene3D" id="2.30.250.10">
    <property type="entry name" value="Aminopeptidase i, Domain 2"/>
    <property type="match status" value="1"/>
</dbReference>
<evidence type="ECO:0000256" key="1">
    <source>
        <dbReference type="ARBA" id="ARBA00001947"/>
    </source>
</evidence>
<protein>
    <recommendedName>
        <fullName evidence="10">M18 family aminopeptidase</fullName>
        <ecNumber evidence="10">3.4.11.-</ecNumber>
    </recommendedName>
</protein>
<dbReference type="PANTHER" id="PTHR28570">
    <property type="entry name" value="ASPARTYL AMINOPEPTIDASE"/>
    <property type="match status" value="1"/>
</dbReference>
<proteinExistence type="inferred from homology"/>
<evidence type="ECO:0000256" key="7">
    <source>
        <dbReference type="ARBA" id="ARBA00022833"/>
    </source>
</evidence>
<dbReference type="STRING" id="747365.Thena_1177"/>
<keyword evidence="6 9" id="KW-0378">Hydrolase</keyword>
<evidence type="ECO:0000256" key="3">
    <source>
        <dbReference type="ARBA" id="ARBA00022438"/>
    </source>
</evidence>
<dbReference type="OrthoDB" id="89722at2"/>
<dbReference type="HOGENOM" id="CLU_590123_0_0_9"/>
<dbReference type="PANTHER" id="PTHR28570:SF2">
    <property type="entry name" value="M18 FAMILY AMINOPEPTIDASE 1-RELATED"/>
    <property type="match status" value="1"/>
</dbReference>
<dbReference type="InterPro" id="IPR023358">
    <property type="entry name" value="Peptidase_M18_dom2"/>
</dbReference>
<sequence>MPDLKNILFMKRKNAWFKTDRESIFNFAQGYKNFLKKCKTERETVKFVNEYFLNNKKDREFIIINRNKSVALIRLSEGFGMRMIASHIDAPRIDLKQNPLFEDSGLGLFHTHYYGGIKKYQWLNIPISLHVFLVKSDKEILEINIGEEPDDPIFVIPDLLPHLSKKVIDEKVTKEAFDANKLNIICGSIPFSEEEKDQIKLNVLNYLYEKYKIVEEDFVSAEIQAVPAFEPRDIGFDKSLIGAYGQDDRICAYASLMAFFDVGISDKTQVLLMVDKEEIGSEGNTSAQSSFVYDIAIEILKRKGIEPTFANILNFFKSSQCLSADVSAAVNPMYKDVHEADNAAYINNGVVITKFTGHGGKYYSNDANTEFVAEVREAFNKDGVIWQIAELGKVDEGGGGTIAKYISKHNIETLDCGPALISMHSPLEIASKADLYETYKAYKSFLIMK</sequence>
<evidence type="ECO:0000256" key="5">
    <source>
        <dbReference type="ARBA" id="ARBA00022723"/>
    </source>
</evidence>
<dbReference type="GO" id="GO:0005737">
    <property type="term" value="C:cytoplasm"/>
    <property type="evidence" value="ECO:0007669"/>
    <property type="project" value="UniProtKB-ARBA"/>
</dbReference>
<reference evidence="11 12" key="1">
    <citation type="submission" date="2011-04" db="EMBL/GenBank/DDBJ databases">
        <title>The complete genome of Thermodesulfobium narugense DSM 14796.</title>
        <authorList>
            <consortium name="US DOE Joint Genome Institute (JGI-PGF)"/>
            <person name="Lucas S."/>
            <person name="Han J."/>
            <person name="Lapidus A."/>
            <person name="Bruce D."/>
            <person name="Goodwin L."/>
            <person name="Pitluck S."/>
            <person name="Peters L."/>
            <person name="Kyrpides N."/>
            <person name="Mavromatis K."/>
            <person name="Pagani I."/>
            <person name="Ivanova N."/>
            <person name="Ovchinnikova G."/>
            <person name="Zhang X."/>
            <person name="Saunders L."/>
            <person name="Detter J.C."/>
            <person name="Tapia R."/>
            <person name="Han C."/>
            <person name="Land M."/>
            <person name="Hauser L."/>
            <person name="Markowitz V."/>
            <person name="Cheng J.-F."/>
            <person name="Hugenholtz P."/>
            <person name="Woyke T."/>
            <person name="Wu D."/>
            <person name="Spring S."/>
            <person name="Schroeder M."/>
            <person name="Brambilla E."/>
            <person name="Klenk H.-P."/>
            <person name="Eisen J.A."/>
        </authorList>
    </citation>
    <scope>NUCLEOTIDE SEQUENCE [LARGE SCALE GENOMIC DNA]</scope>
    <source>
        <strain evidence="11 12">DSM 14796</strain>
    </source>
</reference>
<dbReference type="PRINTS" id="PR00932">
    <property type="entry name" value="AMINO1PTASE"/>
</dbReference>
<dbReference type="NCBIfam" id="NF002600">
    <property type="entry name" value="PRK02256.1"/>
    <property type="match status" value="1"/>
</dbReference>
<dbReference type="GO" id="GO:0008237">
    <property type="term" value="F:metallopeptidase activity"/>
    <property type="evidence" value="ECO:0007669"/>
    <property type="project" value="UniProtKB-KW"/>
</dbReference>
<name>M1E544_9BACT</name>
<evidence type="ECO:0000256" key="9">
    <source>
        <dbReference type="RuleBase" id="RU004386"/>
    </source>
</evidence>
<keyword evidence="3 9" id="KW-0031">Aminopeptidase</keyword>
<dbReference type="Pfam" id="PF02127">
    <property type="entry name" value="Peptidase_M18"/>
    <property type="match status" value="1"/>
</dbReference>
<dbReference type="SUPFAM" id="SSF53187">
    <property type="entry name" value="Zn-dependent exopeptidases"/>
    <property type="match status" value="1"/>
</dbReference>
<dbReference type="GO" id="GO:0004177">
    <property type="term" value="F:aminopeptidase activity"/>
    <property type="evidence" value="ECO:0007669"/>
    <property type="project" value="UniProtKB-KW"/>
</dbReference>
<gene>
    <name evidence="11" type="ORF">Thena_1177</name>
</gene>
<dbReference type="GO" id="GO:0008270">
    <property type="term" value="F:zinc ion binding"/>
    <property type="evidence" value="ECO:0007669"/>
    <property type="project" value="InterPro"/>
</dbReference>
<keyword evidence="5 9" id="KW-0479">Metal-binding</keyword>
<evidence type="ECO:0000256" key="4">
    <source>
        <dbReference type="ARBA" id="ARBA00022670"/>
    </source>
</evidence>
<dbReference type="EC" id="3.4.11.-" evidence="10"/>
<dbReference type="eggNOG" id="COG1362">
    <property type="taxonomic scope" value="Bacteria"/>
</dbReference>
<dbReference type="SUPFAM" id="SSF101821">
    <property type="entry name" value="Aminopeptidase/glucanase lid domain"/>
    <property type="match status" value="1"/>
</dbReference>
<dbReference type="Proteomes" id="UP000011765">
    <property type="component" value="Chromosome"/>
</dbReference>
<dbReference type="InterPro" id="IPR001948">
    <property type="entry name" value="Peptidase_M18"/>
</dbReference>
<dbReference type="RefSeq" id="WP_013756518.1">
    <property type="nucleotide sequence ID" value="NC_015499.1"/>
</dbReference>
<dbReference type="MEROPS" id="M18.004"/>
<dbReference type="EMBL" id="CP002690">
    <property type="protein sequence ID" value="AEE14797.1"/>
    <property type="molecule type" value="Genomic_DNA"/>
</dbReference>
<evidence type="ECO:0000313" key="11">
    <source>
        <dbReference type="EMBL" id="AEE14797.1"/>
    </source>
</evidence>
<dbReference type="Gene3D" id="3.40.630.10">
    <property type="entry name" value="Zn peptidases"/>
    <property type="match status" value="1"/>
</dbReference>
<comment type="cofactor">
    <cofactor evidence="1 10">
        <name>Zn(2+)</name>
        <dbReference type="ChEBI" id="CHEBI:29105"/>
    </cofactor>
</comment>